<dbReference type="AlphaFoldDB" id="A0A2T0WS31"/>
<reference evidence="1 2" key="1">
    <citation type="submission" date="2018-03" db="EMBL/GenBank/DDBJ databases">
        <title>Genomic Encyclopedia of Archaeal and Bacterial Type Strains, Phase II (KMG-II): from individual species to whole genera.</title>
        <authorList>
            <person name="Goeker M."/>
        </authorList>
    </citation>
    <scope>NUCLEOTIDE SEQUENCE [LARGE SCALE GENOMIC DNA]</scope>
    <source>
        <strain evidence="1 2">DSM 100212</strain>
    </source>
</reference>
<name>A0A2T0WS31_9RHOB</name>
<dbReference type="OrthoDB" id="7724038at2"/>
<proteinExistence type="predicted"/>
<evidence type="ECO:0000313" key="1">
    <source>
        <dbReference type="EMBL" id="PRY89502.1"/>
    </source>
</evidence>
<dbReference type="Proteomes" id="UP000238392">
    <property type="component" value="Unassembled WGS sequence"/>
</dbReference>
<keyword evidence="2" id="KW-1185">Reference proteome</keyword>
<gene>
    <name evidence="1" type="ORF">CLV74_106205</name>
</gene>
<dbReference type="RefSeq" id="WP_106264670.1">
    <property type="nucleotide sequence ID" value="NZ_PVTQ01000006.1"/>
</dbReference>
<accession>A0A2T0WS31</accession>
<evidence type="ECO:0000313" key="2">
    <source>
        <dbReference type="Proteomes" id="UP000238392"/>
    </source>
</evidence>
<organism evidence="1 2">
    <name type="scientific">Donghicola tyrosinivorans</name>
    <dbReference type="NCBI Taxonomy" id="1652492"/>
    <lineage>
        <taxon>Bacteria</taxon>
        <taxon>Pseudomonadati</taxon>
        <taxon>Pseudomonadota</taxon>
        <taxon>Alphaproteobacteria</taxon>
        <taxon>Rhodobacterales</taxon>
        <taxon>Roseobacteraceae</taxon>
        <taxon>Donghicola</taxon>
    </lineage>
</organism>
<dbReference type="EMBL" id="PVTQ01000006">
    <property type="protein sequence ID" value="PRY89502.1"/>
    <property type="molecule type" value="Genomic_DNA"/>
</dbReference>
<sequence>MPVKKRKYVDHFEMVKDNDTWYPAPIKLPKMDPIQLGDIYGVLPFDGVRNPSGRSNTSHKIFIPYRTAANDWVPKVGIAESTGEAATAVQALMCPDLYDLHFQPFEVMFINEAGAERRYTHDLLLTFRSGHRRLVFVRNEASLMKPRTVRDIQAIVAATPKDAADDMIVVNANDYTRQRRENLFRMYHWMSVKDDEADTIVWETARNLRTLYFMKDLFPHVPISQARAFQACYRLVARGHIHANLDHVLWEHSQIGVAA</sequence>
<evidence type="ECO:0008006" key="3">
    <source>
        <dbReference type="Google" id="ProtNLM"/>
    </source>
</evidence>
<comment type="caution">
    <text evidence="1">The sequence shown here is derived from an EMBL/GenBank/DDBJ whole genome shotgun (WGS) entry which is preliminary data.</text>
</comment>
<protein>
    <recommendedName>
        <fullName evidence="3">TnsA endonuclease-like protein</fullName>
    </recommendedName>
</protein>